<evidence type="ECO:0000256" key="1">
    <source>
        <dbReference type="SAM" id="Phobius"/>
    </source>
</evidence>
<evidence type="ECO:0000313" key="2">
    <source>
        <dbReference type="EMBL" id="BBX82151.1"/>
    </source>
</evidence>
<evidence type="ECO:0008006" key="4">
    <source>
        <dbReference type="Google" id="ProtNLM"/>
    </source>
</evidence>
<evidence type="ECO:0000313" key="3">
    <source>
        <dbReference type="Proteomes" id="UP000465609"/>
    </source>
</evidence>
<dbReference type="Proteomes" id="UP000465609">
    <property type="component" value="Chromosome"/>
</dbReference>
<protein>
    <recommendedName>
        <fullName evidence="4">ABC transporter permease</fullName>
    </recommendedName>
</protein>
<dbReference type="EMBL" id="AP022577">
    <property type="protein sequence ID" value="BBX82151.1"/>
    <property type="molecule type" value="Genomic_DNA"/>
</dbReference>
<name>A0ABM7I6H8_9MYCO</name>
<keyword evidence="1" id="KW-0812">Transmembrane</keyword>
<gene>
    <name evidence="2" type="ORF">MAUB_00240</name>
</gene>
<reference evidence="2 3" key="1">
    <citation type="journal article" date="2019" name="Emerg. Microbes Infect.">
        <title>Comprehensive subspecies identification of 175 nontuberculous mycobacteria species based on 7547 genomic profiles.</title>
        <authorList>
            <person name="Matsumoto Y."/>
            <person name="Kinjo T."/>
            <person name="Motooka D."/>
            <person name="Nabeya D."/>
            <person name="Jung N."/>
            <person name="Uechi K."/>
            <person name="Horii T."/>
            <person name="Iida T."/>
            <person name="Fujita J."/>
            <person name="Nakamura S."/>
        </authorList>
    </citation>
    <scope>NUCLEOTIDE SEQUENCE [LARGE SCALE GENOMIC DNA]</scope>
    <source>
        <strain evidence="2 3">JCM 15296</strain>
    </source>
</reference>
<proteinExistence type="predicted"/>
<organism evidence="2 3">
    <name type="scientific">Mycolicibacterium aubagnense</name>
    <dbReference type="NCBI Taxonomy" id="319707"/>
    <lineage>
        <taxon>Bacteria</taxon>
        <taxon>Bacillati</taxon>
        <taxon>Actinomycetota</taxon>
        <taxon>Actinomycetes</taxon>
        <taxon>Mycobacteriales</taxon>
        <taxon>Mycobacteriaceae</taxon>
        <taxon>Mycolicibacterium</taxon>
    </lineage>
</organism>
<accession>A0ABM7I6H8</accession>
<sequence length="46" mass="5545">MDRLQPRQWAVLMTTPRRRFVDTLWPPAIVLVCLWALIGLVIWWLL</sequence>
<keyword evidence="3" id="KW-1185">Reference proteome</keyword>
<keyword evidence="1" id="KW-0472">Membrane</keyword>
<keyword evidence="1" id="KW-1133">Transmembrane helix</keyword>
<feature type="transmembrane region" description="Helical" evidence="1">
    <location>
        <begin position="20"/>
        <end position="45"/>
    </location>
</feature>